<dbReference type="AlphaFoldDB" id="A0A9P6CEV4"/>
<keyword evidence="2" id="KW-0812">Transmembrane</keyword>
<sequence length="491" mass="55912">MASNREAKISPPNSSPPETPLSRRHGAPAGPWPWMDFDHINHENPLKVKTLLAGSAEWEGYPQSLFPNWGDIQVERSGIAQAVKYRGKKCVIRGVDVQDKTPFLPCEDDEIESGDETQLWERHNPSRRPTGIKVRTLFLDQPTGPVLQIIGTRYKIEPFFFSSALHRIPSRYQEEDNEGSDLTLPFVRIIKRGNSESPVNSESSSTSVTAKNFPKGALSLVGQDAYLVQELLAIHMVRSHQSSTIISFHPENPRNTAAKHLQRRIIDAGYSVYWKGILDNTKDPTFLFLLYFWYALDFDKSVRFVLETPNPVRDERSRFHEDKNMKKECENLLSEIERLEMGRHTHTERLKNAIALLFSNVNINDSRQMQQLTSLAVLDSRAMRQVSLLTMVFLPASFSASIFGMNVKNFDNNPNIRGTLIHYLETAIPLTAFTIWVVLASQKKPPGSETVEEGWWKLAWPVYVVKDVKKSFLSRWANANNNDPSKPNLQV</sequence>
<protein>
    <submittedName>
        <fullName evidence="6">Uncharacterized protein</fullName>
    </submittedName>
</protein>
<dbReference type="Gene3D" id="1.20.58.340">
    <property type="entry name" value="Magnesium transport protein CorA, transmembrane region"/>
    <property type="match status" value="1"/>
</dbReference>
<feature type="region of interest" description="Disordered" evidence="5">
    <location>
        <begin position="1"/>
        <end position="30"/>
    </location>
</feature>
<keyword evidence="3" id="KW-1133">Transmembrane helix</keyword>
<keyword evidence="7" id="KW-1185">Reference proteome</keyword>
<comment type="subcellular location">
    <subcellularLocation>
        <location evidence="1">Membrane</location>
        <topology evidence="1">Multi-pass membrane protein</topology>
    </subcellularLocation>
</comment>
<evidence type="ECO:0000313" key="6">
    <source>
        <dbReference type="EMBL" id="KAF9463267.1"/>
    </source>
</evidence>
<evidence type="ECO:0000313" key="7">
    <source>
        <dbReference type="Proteomes" id="UP000807353"/>
    </source>
</evidence>
<accession>A0A9P6CEV4</accession>
<evidence type="ECO:0000256" key="4">
    <source>
        <dbReference type="ARBA" id="ARBA00023136"/>
    </source>
</evidence>
<dbReference type="InterPro" id="IPR045863">
    <property type="entry name" value="CorA_TM1_TM2"/>
</dbReference>
<comment type="caution">
    <text evidence="6">The sequence shown here is derived from an EMBL/GenBank/DDBJ whole genome shotgun (WGS) entry which is preliminary data.</text>
</comment>
<proteinExistence type="predicted"/>
<evidence type="ECO:0000256" key="5">
    <source>
        <dbReference type="SAM" id="MobiDB-lite"/>
    </source>
</evidence>
<reference evidence="6" key="1">
    <citation type="submission" date="2020-11" db="EMBL/GenBank/DDBJ databases">
        <authorList>
            <consortium name="DOE Joint Genome Institute"/>
            <person name="Ahrendt S."/>
            <person name="Riley R."/>
            <person name="Andreopoulos W."/>
            <person name="Labutti K."/>
            <person name="Pangilinan J."/>
            <person name="Ruiz-Duenas F.J."/>
            <person name="Barrasa J.M."/>
            <person name="Sanchez-Garcia M."/>
            <person name="Camarero S."/>
            <person name="Miyauchi S."/>
            <person name="Serrano A."/>
            <person name="Linde D."/>
            <person name="Babiker R."/>
            <person name="Drula E."/>
            <person name="Ayuso-Fernandez I."/>
            <person name="Pacheco R."/>
            <person name="Padilla G."/>
            <person name="Ferreira P."/>
            <person name="Barriuso J."/>
            <person name="Kellner H."/>
            <person name="Castanera R."/>
            <person name="Alfaro M."/>
            <person name="Ramirez L."/>
            <person name="Pisabarro A.G."/>
            <person name="Kuo A."/>
            <person name="Tritt A."/>
            <person name="Lipzen A."/>
            <person name="He G."/>
            <person name="Yan M."/>
            <person name="Ng V."/>
            <person name="Cullen D."/>
            <person name="Martin F."/>
            <person name="Rosso M.-N."/>
            <person name="Henrissat B."/>
            <person name="Hibbett D."/>
            <person name="Martinez A.T."/>
            <person name="Grigoriev I.V."/>
        </authorList>
    </citation>
    <scope>NUCLEOTIDE SEQUENCE</scope>
    <source>
        <strain evidence="6">CBS 247.69</strain>
    </source>
</reference>
<evidence type="ECO:0000256" key="1">
    <source>
        <dbReference type="ARBA" id="ARBA00004141"/>
    </source>
</evidence>
<keyword evidence="4" id="KW-0472">Membrane</keyword>
<dbReference type="OrthoDB" id="3013065at2759"/>
<dbReference type="GO" id="GO:0016020">
    <property type="term" value="C:membrane"/>
    <property type="evidence" value="ECO:0007669"/>
    <property type="project" value="UniProtKB-SubCell"/>
</dbReference>
<evidence type="ECO:0000256" key="2">
    <source>
        <dbReference type="ARBA" id="ARBA00022692"/>
    </source>
</evidence>
<name>A0A9P6CEV4_9AGAR</name>
<dbReference type="EMBL" id="MU150264">
    <property type="protein sequence ID" value="KAF9463267.1"/>
    <property type="molecule type" value="Genomic_DNA"/>
</dbReference>
<evidence type="ECO:0000256" key="3">
    <source>
        <dbReference type="ARBA" id="ARBA00022989"/>
    </source>
</evidence>
<dbReference type="Proteomes" id="UP000807353">
    <property type="component" value="Unassembled WGS sequence"/>
</dbReference>
<gene>
    <name evidence="6" type="ORF">BDZ94DRAFT_1308998</name>
</gene>
<organism evidence="6 7">
    <name type="scientific">Collybia nuda</name>
    <dbReference type="NCBI Taxonomy" id="64659"/>
    <lineage>
        <taxon>Eukaryota</taxon>
        <taxon>Fungi</taxon>
        <taxon>Dikarya</taxon>
        <taxon>Basidiomycota</taxon>
        <taxon>Agaricomycotina</taxon>
        <taxon>Agaricomycetes</taxon>
        <taxon>Agaricomycetidae</taxon>
        <taxon>Agaricales</taxon>
        <taxon>Tricholomatineae</taxon>
        <taxon>Clitocybaceae</taxon>
        <taxon>Collybia</taxon>
    </lineage>
</organism>
<dbReference type="SUPFAM" id="SSF144083">
    <property type="entry name" value="Magnesium transport protein CorA, transmembrane region"/>
    <property type="match status" value="1"/>
</dbReference>